<feature type="compositionally biased region" description="Basic and acidic residues" evidence="1">
    <location>
        <begin position="157"/>
        <end position="188"/>
    </location>
</feature>
<evidence type="ECO:0000313" key="2">
    <source>
        <dbReference type="EMBL" id="CAH1800267.1"/>
    </source>
</evidence>
<feature type="compositionally biased region" description="Low complexity" evidence="1">
    <location>
        <begin position="110"/>
        <end position="127"/>
    </location>
</feature>
<dbReference type="OrthoDB" id="6095751at2759"/>
<gene>
    <name evidence="2" type="ORF">OFUS_LOCUS24180</name>
</gene>
<organism evidence="2 3">
    <name type="scientific">Owenia fusiformis</name>
    <name type="common">Polychaete worm</name>
    <dbReference type="NCBI Taxonomy" id="6347"/>
    <lineage>
        <taxon>Eukaryota</taxon>
        <taxon>Metazoa</taxon>
        <taxon>Spiralia</taxon>
        <taxon>Lophotrochozoa</taxon>
        <taxon>Annelida</taxon>
        <taxon>Polychaeta</taxon>
        <taxon>Sedentaria</taxon>
        <taxon>Canalipalpata</taxon>
        <taxon>Sabellida</taxon>
        <taxon>Oweniida</taxon>
        <taxon>Oweniidae</taxon>
        <taxon>Owenia</taxon>
    </lineage>
</organism>
<sequence>MSMHGYQDVCSTAIRRQNTQLLVDRKLTIVPKTPRRRRKERAPIVELLPFRRKVWKREKSFAYNAHVDTVKDAPRITDEVDVETEPAYVEPRIQTLTPRVSDHIVPSRQKGSSTKKIGPSSSVSSLSETPRIPRSSTELSFPSFPDGFVTIGTRQRSTLEEIHERDRKPSDTSKEKDTASYDSIKDAIDQESSNATNKVKDNDNVLREKKERNLSPRRLTGHADSITEASITVDGASIQEWRIPPDIQFPEYQHYNFSRPYLSEDNYTIDSVSKVRPSTDNRHLTTPHEKYTFDRAMTLPSINIRNAPLKTRQKRNETSRKDVSKSDSTWSYHVRHEVPNTLQYMESKGRPMGLEKQLSMDLSITLDNIRRNKSYNGTTQMPFILGSPQRGYLRAHGPPTRGEKRIEDARKPNHSQQAGVIKIPLINPRHAPPIRLQYTEKQNIFKIPKSESKDSGIDSIEHHYNPRQLDKTIDHFKM</sequence>
<protein>
    <submittedName>
        <fullName evidence="2">Uncharacterized protein</fullName>
    </submittedName>
</protein>
<feature type="region of interest" description="Disordered" evidence="1">
    <location>
        <begin position="308"/>
        <end position="328"/>
    </location>
</feature>
<dbReference type="Proteomes" id="UP000749559">
    <property type="component" value="Unassembled WGS sequence"/>
</dbReference>
<reference evidence="2" key="1">
    <citation type="submission" date="2022-03" db="EMBL/GenBank/DDBJ databases">
        <authorList>
            <person name="Martin C."/>
        </authorList>
    </citation>
    <scope>NUCLEOTIDE SEQUENCE</scope>
</reference>
<evidence type="ECO:0000256" key="1">
    <source>
        <dbReference type="SAM" id="MobiDB-lite"/>
    </source>
</evidence>
<name>A0A8J1T9X5_OWEFU</name>
<evidence type="ECO:0000313" key="3">
    <source>
        <dbReference type="Proteomes" id="UP000749559"/>
    </source>
</evidence>
<feature type="compositionally biased region" description="Basic and acidic residues" evidence="1">
    <location>
        <begin position="198"/>
        <end position="214"/>
    </location>
</feature>
<feature type="compositionally biased region" description="Basic and acidic residues" evidence="1">
    <location>
        <begin position="314"/>
        <end position="325"/>
    </location>
</feature>
<feature type="region of interest" description="Disordered" evidence="1">
    <location>
        <begin position="94"/>
        <end position="223"/>
    </location>
</feature>
<comment type="caution">
    <text evidence="2">The sequence shown here is derived from an EMBL/GenBank/DDBJ whole genome shotgun (WGS) entry which is preliminary data.</text>
</comment>
<proteinExistence type="predicted"/>
<accession>A0A8J1T9X5</accession>
<dbReference type="EMBL" id="CAIIXF020000011">
    <property type="protein sequence ID" value="CAH1800267.1"/>
    <property type="molecule type" value="Genomic_DNA"/>
</dbReference>
<dbReference type="AlphaFoldDB" id="A0A8J1T9X5"/>
<keyword evidence="3" id="KW-1185">Reference proteome</keyword>